<name>A0A4C1UBC6_EUMVA</name>
<dbReference type="PROSITE" id="PS00134">
    <property type="entry name" value="TRYPSIN_HIS"/>
    <property type="match status" value="1"/>
</dbReference>
<evidence type="ECO:0000256" key="2">
    <source>
        <dbReference type="ARBA" id="ARBA00024195"/>
    </source>
</evidence>
<dbReference type="InterPro" id="IPR033116">
    <property type="entry name" value="TRYPSIN_SER"/>
</dbReference>
<dbReference type="GO" id="GO:0006508">
    <property type="term" value="P:proteolysis"/>
    <property type="evidence" value="ECO:0007669"/>
    <property type="project" value="UniProtKB-KW"/>
</dbReference>
<evidence type="ECO:0000313" key="6">
    <source>
        <dbReference type="Proteomes" id="UP000299102"/>
    </source>
</evidence>
<keyword evidence="6" id="KW-1185">Reference proteome</keyword>
<dbReference type="EMBL" id="BGZK01000148">
    <property type="protein sequence ID" value="GBP23236.1"/>
    <property type="molecule type" value="Genomic_DNA"/>
</dbReference>
<dbReference type="GO" id="GO:0004252">
    <property type="term" value="F:serine-type endopeptidase activity"/>
    <property type="evidence" value="ECO:0007669"/>
    <property type="project" value="InterPro"/>
</dbReference>
<dbReference type="SUPFAM" id="SSF50494">
    <property type="entry name" value="Trypsin-like serine proteases"/>
    <property type="match status" value="1"/>
</dbReference>
<dbReference type="CDD" id="cd00190">
    <property type="entry name" value="Tryp_SPc"/>
    <property type="match status" value="1"/>
</dbReference>
<dbReference type="InterPro" id="IPR043504">
    <property type="entry name" value="Peptidase_S1_PA_chymotrypsin"/>
</dbReference>
<dbReference type="PROSITE" id="PS50240">
    <property type="entry name" value="TRYPSIN_DOM"/>
    <property type="match status" value="1"/>
</dbReference>
<dbReference type="PANTHER" id="PTHR24256">
    <property type="entry name" value="TRYPTASE-RELATED"/>
    <property type="match status" value="1"/>
</dbReference>
<dbReference type="Proteomes" id="UP000299102">
    <property type="component" value="Unassembled WGS sequence"/>
</dbReference>
<dbReference type="PRINTS" id="PR00722">
    <property type="entry name" value="CHYMOTRYPSIN"/>
</dbReference>
<accession>A0A4C1UBC6</accession>
<keyword evidence="1" id="KW-1015">Disulfide bond</keyword>
<gene>
    <name evidence="5" type="primary">Tmprss13</name>
    <name evidence="5" type="ORF">EVAR_82401_1</name>
</gene>
<proteinExistence type="inferred from homology"/>
<reference evidence="5 6" key="1">
    <citation type="journal article" date="2019" name="Commun. Biol.">
        <title>The bagworm genome reveals a unique fibroin gene that provides high tensile strength.</title>
        <authorList>
            <person name="Kono N."/>
            <person name="Nakamura H."/>
            <person name="Ohtoshi R."/>
            <person name="Tomita M."/>
            <person name="Numata K."/>
            <person name="Arakawa K."/>
        </authorList>
    </citation>
    <scope>NUCLEOTIDE SEQUENCE [LARGE SCALE GENOMIC DNA]</scope>
</reference>
<evidence type="ECO:0000313" key="5">
    <source>
        <dbReference type="EMBL" id="GBP23236.1"/>
    </source>
</evidence>
<evidence type="ECO:0000256" key="1">
    <source>
        <dbReference type="ARBA" id="ARBA00023157"/>
    </source>
</evidence>
<dbReference type="InterPro" id="IPR009003">
    <property type="entry name" value="Peptidase_S1_PA"/>
</dbReference>
<feature type="domain" description="Peptidase S1" evidence="4">
    <location>
        <begin position="38"/>
        <end position="266"/>
    </location>
</feature>
<dbReference type="OrthoDB" id="6380398at2759"/>
<dbReference type="InterPro" id="IPR051487">
    <property type="entry name" value="Ser/Thr_Proteases_Immune/Dev"/>
</dbReference>
<keyword evidence="5" id="KW-0812">Transmembrane</keyword>
<comment type="caution">
    <text evidence="5">The sequence shown here is derived from an EMBL/GenBank/DDBJ whole genome shotgun (WGS) entry which is preliminary data.</text>
</comment>
<evidence type="ECO:0000259" key="4">
    <source>
        <dbReference type="PROSITE" id="PS50240"/>
    </source>
</evidence>
<dbReference type="InterPro" id="IPR001254">
    <property type="entry name" value="Trypsin_dom"/>
</dbReference>
<comment type="similarity">
    <text evidence="2">Belongs to the peptidase S1 family. CLIP subfamily.</text>
</comment>
<organism evidence="5 6">
    <name type="scientific">Eumeta variegata</name>
    <name type="common">Bagworm moth</name>
    <name type="synonym">Eumeta japonica</name>
    <dbReference type="NCBI Taxonomy" id="151549"/>
    <lineage>
        <taxon>Eukaryota</taxon>
        <taxon>Metazoa</taxon>
        <taxon>Ecdysozoa</taxon>
        <taxon>Arthropoda</taxon>
        <taxon>Hexapoda</taxon>
        <taxon>Insecta</taxon>
        <taxon>Pterygota</taxon>
        <taxon>Neoptera</taxon>
        <taxon>Endopterygota</taxon>
        <taxon>Lepidoptera</taxon>
        <taxon>Glossata</taxon>
        <taxon>Ditrysia</taxon>
        <taxon>Tineoidea</taxon>
        <taxon>Psychidae</taxon>
        <taxon>Oiketicinae</taxon>
        <taxon>Eumeta</taxon>
    </lineage>
</organism>
<keyword evidence="3 5" id="KW-0645">Protease</keyword>
<dbReference type="InterPro" id="IPR001314">
    <property type="entry name" value="Peptidase_S1A"/>
</dbReference>
<sequence length="275" mass="29813">MHILCRREVSHETVAMAKNRNVGEKKIGLGSVVPAHYIIRRQSERQSFLRSHPRVASIRNASTGAHVCGATLVSAYAAVTAAHCMHALPLYLQLNNYCAPGITEPPTAALCDVYIHENYNKYTRAHDLAVLSIDLNLDNKTWLEEDILPKSTFGLSGTCMIAGYGVNDVNSNETSEILRGSFAKIVSLDECTDRLGAFMAPLSHSGMICAVGDCTDACQGDSGGPLICEGVLEGVISYGLSCGVRDVPAVYTGLRGHLSWLRKKISMLNQMNMKI</sequence>
<dbReference type="STRING" id="151549.A0A4C1UBC6"/>
<dbReference type="PROSITE" id="PS00135">
    <property type="entry name" value="TRYPSIN_SER"/>
    <property type="match status" value="1"/>
</dbReference>
<evidence type="ECO:0000256" key="3">
    <source>
        <dbReference type="RuleBase" id="RU363034"/>
    </source>
</evidence>
<protein>
    <submittedName>
        <fullName evidence="5">Transmembrane protease serine 13</fullName>
    </submittedName>
</protein>
<keyword evidence="3" id="KW-0378">Hydrolase</keyword>
<dbReference type="SMART" id="SM00020">
    <property type="entry name" value="Tryp_SPc"/>
    <property type="match status" value="1"/>
</dbReference>
<dbReference type="AlphaFoldDB" id="A0A4C1UBC6"/>
<keyword evidence="5" id="KW-0472">Membrane</keyword>
<dbReference type="InterPro" id="IPR018114">
    <property type="entry name" value="TRYPSIN_HIS"/>
</dbReference>
<dbReference type="Pfam" id="PF00089">
    <property type="entry name" value="Trypsin"/>
    <property type="match status" value="1"/>
</dbReference>
<keyword evidence="3" id="KW-0720">Serine protease</keyword>
<dbReference type="Gene3D" id="2.40.10.10">
    <property type="entry name" value="Trypsin-like serine proteases"/>
    <property type="match status" value="2"/>
</dbReference>